<dbReference type="InterPro" id="IPR036291">
    <property type="entry name" value="NAD(P)-bd_dom_sf"/>
</dbReference>
<evidence type="ECO:0000313" key="4">
    <source>
        <dbReference type="EMBL" id="PSK99741.1"/>
    </source>
</evidence>
<proteinExistence type="inferred from homology"/>
<dbReference type="EMBL" id="PYGE01000017">
    <property type="protein sequence ID" value="PSK99741.1"/>
    <property type="molecule type" value="Genomic_DNA"/>
</dbReference>
<sequence length="300" mass="31811">MKVAISGGGGFVGTALRASLRADGHDVLRLVRRKPAGPHETQWDPAQGVLDVGDLAGVEAVVNLAGAGVGARRWSRSYKRLVHDSRIRSTALLASGLAQLAEPPRVLVSASGVSLYGPDRGDEVLDEESDAGDGFLAGLCHEWEQAAAPARAADIAICHSRFGIVMDRSGGALGRLLPWYRLGLGGTLGNGRQFWSPISLHDTVRALRFLIEQHGCVGPYNLTAPEPLVQAEFSRVLGQAVSRPRLLPVPETALRLAVGQYATEIVGSLNVLPTRLTQAGFEFDHPDARSIVGAGLTGFH</sequence>
<dbReference type="InterPro" id="IPR010099">
    <property type="entry name" value="SDR39U1"/>
</dbReference>
<reference evidence="4 5" key="1">
    <citation type="submission" date="2018-03" db="EMBL/GenBank/DDBJ databases">
        <title>Genomic Encyclopedia of Archaeal and Bacterial Type Strains, Phase II (KMG-II): from individual species to whole genera.</title>
        <authorList>
            <person name="Goeker M."/>
        </authorList>
    </citation>
    <scope>NUCLEOTIDE SEQUENCE [LARGE SCALE GENOMIC DNA]</scope>
    <source>
        <strain evidence="4 5">DSM 45211</strain>
    </source>
</reference>
<dbReference type="PANTHER" id="PTHR11092">
    <property type="entry name" value="SUGAR NUCLEOTIDE EPIMERASE RELATED"/>
    <property type="match status" value="1"/>
</dbReference>
<organism evidence="4 5">
    <name type="scientific">Haloactinopolyspora alba</name>
    <dbReference type="NCBI Taxonomy" id="648780"/>
    <lineage>
        <taxon>Bacteria</taxon>
        <taxon>Bacillati</taxon>
        <taxon>Actinomycetota</taxon>
        <taxon>Actinomycetes</taxon>
        <taxon>Jiangellales</taxon>
        <taxon>Jiangellaceae</taxon>
        <taxon>Haloactinopolyspora</taxon>
    </lineage>
</organism>
<evidence type="ECO:0000313" key="5">
    <source>
        <dbReference type="Proteomes" id="UP000243528"/>
    </source>
</evidence>
<feature type="domain" description="DUF1731" evidence="3">
    <location>
        <begin position="249"/>
        <end position="290"/>
    </location>
</feature>
<comment type="caution">
    <text evidence="4">The sequence shown here is derived from an EMBL/GenBank/DDBJ whole genome shotgun (WGS) entry which is preliminary data.</text>
</comment>
<dbReference type="NCBIfam" id="TIGR01777">
    <property type="entry name" value="yfcH"/>
    <property type="match status" value="1"/>
</dbReference>
<feature type="domain" description="NAD-dependent epimerase/dehydratase" evidence="2">
    <location>
        <begin position="4"/>
        <end position="122"/>
    </location>
</feature>
<dbReference type="Pfam" id="PF08338">
    <property type="entry name" value="DUF1731"/>
    <property type="match status" value="1"/>
</dbReference>
<keyword evidence="5" id="KW-1185">Reference proteome</keyword>
<name>A0A2P8DR99_9ACTN</name>
<dbReference type="Pfam" id="PF01370">
    <property type="entry name" value="Epimerase"/>
    <property type="match status" value="1"/>
</dbReference>
<evidence type="ECO:0008006" key="6">
    <source>
        <dbReference type="Google" id="ProtNLM"/>
    </source>
</evidence>
<protein>
    <recommendedName>
        <fullName evidence="6">TIGR01777 family protein</fullName>
    </recommendedName>
</protein>
<dbReference type="RefSeq" id="WP_106538925.1">
    <property type="nucleotide sequence ID" value="NZ_PYGE01000017.1"/>
</dbReference>
<dbReference type="AlphaFoldDB" id="A0A2P8DR99"/>
<dbReference type="Gene3D" id="3.40.50.720">
    <property type="entry name" value="NAD(P)-binding Rossmann-like Domain"/>
    <property type="match status" value="1"/>
</dbReference>
<dbReference type="Proteomes" id="UP000243528">
    <property type="component" value="Unassembled WGS sequence"/>
</dbReference>
<accession>A0A2P8DR99</accession>
<dbReference type="InterPro" id="IPR013549">
    <property type="entry name" value="DUF1731"/>
</dbReference>
<evidence type="ECO:0000256" key="1">
    <source>
        <dbReference type="ARBA" id="ARBA00009353"/>
    </source>
</evidence>
<dbReference type="OrthoDB" id="9801773at2"/>
<dbReference type="PANTHER" id="PTHR11092:SF0">
    <property type="entry name" value="EPIMERASE FAMILY PROTEIN SDR39U1"/>
    <property type="match status" value="1"/>
</dbReference>
<evidence type="ECO:0000259" key="3">
    <source>
        <dbReference type="Pfam" id="PF08338"/>
    </source>
</evidence>
<evidence type="ECO:0000259" key="2">
    <source>
        <dbReference type="Pfam" id="PF01370"/>
    </source>
</evidence>
<gene>
    <name evidence="4" type="ORF">CLV30_11744</name>
</gene>
<comment type="similarity">
    <text evidence="1">Belongs to the NAD(P)-dependent epimerase/dehydratase family. SDR39U1 subfamily.</text>
</comment>
<dbReference type="InterPro" id="IPR001509">
    <property type="entry name" value="Epimerase_deHydtase"/>
</dbReference>
<dbReference type="SUPFAM" id="SSF51735">
    <property type="entry name" value="NAD(P)-binding Rossmann-fold domains"/>
    <property type="match status" value="1"/>
</dbReference>